<dbReference type="Pfam" id="PF02779">
    <property type="entry name" value="Transket_pyr"/>
    <property type="match status" value="1"/>
</dbReference>
<proteinExistence type="inferred from homology"/>
<evidence type="ECO:0000256" key="7">
    <source>
        <dbReference type="ARBA" id="ARBA00022842"/>
    </source>
</evidence>
<evidence type="ECO:0000259" key="16">
    <source>
        <dbReference type="SMART" id="SM00861"/>
    </source>
</evidence>
<evidence type="ECO:0000256" key="5">
    <source>
        <dbReference type="ARBA" id="ARBA00022679"/>
    </source>
</evidence>
<dbReference type="GO" id="GO:0005829">
    <property type="term" value="C:cytosol"/>
    <property type="evidence" value="ECO:0007669"/>
    <property type="project" value="TreeGrafter"/>
</dbReference>
<evidence type="ECO:0000256" key="12">
    <source>
        <dbReference type="PIRSR" id="PIRSR605478-2"/>
    </source>
</evidence>
<dbReference type="OrthoDB" id="8732661at2"/>
<dbReference type="AlphaFoldDB" id="A0A3P1SJP2"/>
<evidence type="ECO:0000256" key="13">
    <source>
        <dbReference type="PIRSR" id="PIRSR605478-3"/>
    </source>
</evidence>
<dbReference type="GO" id="GO:0000287">
    <property type="term" value="F:magnesium ion binding"/>
    <property type="evidence" value="ECO:0007669"/>
    <property type="project" value="UniProtKB-ARBA"/>
</dbReference>
<feature type="binding site" evidence="12">
    <location>
        <position position="501"/>
    </location>
    <ligand>
        <name>substrate</name>
    </ligand>
</feature>
<comment type="cofactor">
    <cofactor evidence="14">
        <name>Mg(2+)</name>
        <dbReference type="ChEBI" id="CHEBI:18420"/>
    </cofactor>
    <text evidence="14">Binds 1 Mg(2+) ion per subunit. Can also utilize other divalent metal cations, such as Ca(2+), Mn(2+) and Co(2+).</text>
</comment>
<dbReference type="InterPro" id="IPR033247">
    <property type="entry name" value="Transketolase_fam"/>
</dbReference>
<feature type="binding site" evidence="14">
    <location>
        <position position="212"/>
    </location>
    <ligand>
        <name>Mg(2+)</name>
        <dbReference type="ChEBI" id="CHEBI:18420"/>
    </ligand>
</feature>
<evidence type="ECO:0000256" key="3">
    <source>
        <dbReference type="ARBA" id="ARBA00013152"/>
    </source>
</evidence>
<dbReference type="FunFam" id="3.40.50.920:FF:000003">
    <property type="entry name" value="Transketolase"/>
    <property type="match status" value="1"/>
</dbReference>
<comment type="caution">
    <text evidence="17">The sequence shown here is derived from an EMBL/GenBank/DDBJ whole genome shotgun (WGS) entry which is preliminary data.</text>
</comment>
<comment type="catalytic activity">
    <reaction evidence="9">
        <text>D-sedoheptulose 7-phosphate + D-glyceraldehyde 3-phosphate = aldehydo-D-ribose 5-phosphate + D-xylulose 5-phosphate</text>
        <dbReference type="Rhea" id="RHEA:10508"/>
        <dbReference type="ChEBI" id="CHEBI:57483"/>
        <dbReference type="ChEBI" id="CHEBI:57737"/>
        <dbReference type="ChEBI" id="CHEBI:58273"/>
        <dbReference type="ChEBI" id="CHEBI:59776"/>
        <dbReference type="EC" id="2.2.1.1"/>
    </reaction>
</comment>
<keyword evidence="7 14" id="KW-0460">Magnesium</keyword>
<dbReference type="SMART" id="SM00861">
    <property type="entry name" value="Transket_pyr"/>
    <property type="match status" value="1"/>
</dbReference>
<dbReference type="NCBIfam" id="TIGR00232">
    <property type="entry name" value="tktlase_bact"/>
    <property type="match status" value="1"/>
</dbReference>
<dbReference type="Proteomes" id="UP000280444">
    <property type="component" value="Unassembled WGS sequence"/>
</dbReference>
<feature type="site" description="Important for catalytic activity" evidence="15">
    <location>
        <position position="293"/>
    </location>
</feature>
<evidence type="ECO:0000313" key="17">
    <source>
        <dbReference type="EMBL" id="RRC96542.1"/>
    </source>
</evidence>
<feature type="binding site" evidence="13">
    <location>
        <begin position="136"/>
        <end position="138"/>
    </location>
    <ligand>
        <name>thiamine diphosphate</name>
        <dbReference type="ChEBI" id="CHEBI:58937"/>
    </ligand>
</feature>
<dbReference type="EC" id="2.2.1.1" evidence="3 10"/>
<dbReference type="InterPro" id="IPR029061">
    <property type="entry name" value="THDP-binding"/>
</dbReference>
<feature type="binding site" evidence="13">
    <location>
        <position position="181"/>
    </location>
    <ligand>
        <name>thiamine diphosphate</name>
        <dbReference type="ChEBI" id="CHEBI:58937"/>
    </ligand>
</feature>
<dbReference type="GO" id="GO:0004802">
    <property type="term" value="F:transketolase activity"/>
    <property type="evidence" value="ECO:0007669"/>
    <property type="project" value="UniProtKB-UniRule"/>
</dbReference>
<comment type="similarity">
    <text evidence="1">Belongs to the transketolase family.</text>
</comment>
<feature type="binding site" evidence="13">
    <location>
        <position position="210"/>
    </location>
    <ligand>
        <name>thiamine diphosphate</name>
        <dbReference type="ChEBI" id="CHEBI:58937"/>
    </ligand>
</feature>
<evidence type="ECO:0000256" key="2">
    <source>
        <dbReference type="ARBA" id="ARBA00011738"/>
    </source>
</evidence>
<dbReference type="FunFam" id="3.40.50.970:FF:000003">
    <property type="entry name" value="Transketolase"/>
    <property type="match status" value="1"/>
</dbReference>
<feature type="binding site" evidence="12">
    <location>
        <position position="513"/>
    </location>
    <ligand>
        <name>substrate</name>
    </ligand>
</feature>
<feature type="binding site" evidence="13">
    <location>
        <position position="477"/>
    </location>
    <ligand>
        <name>thiamine diphosphate</name>
        <dbReference type="ChEBI" id="CHEBI:58937"/>
    </ligand>
</feature>
<dbReference type="PROSITE" id="PS00802">
    <property type="entry name" value="TRANSKETOLASE_2"/>
    <property type="match status" value="1"/>
</dbReference>
<dbReference type="SUPFAM" id="SSF52922">
    <property type="entry name" value="TK C-terminal domain-like"/>
    <property type="match status" value="1"/>
</dbReference>
<dbReference type="Pfam" id="PF00456">
    <property type="entry name" value="Transketolase_N"/>
    <property type="match status" value="1"/>
</dbReference>
<feature type="binding site" evidence="14">
    <location>
        <position position="180"/>
    </location>
    <ligand>
        <name>Mg(2+)</name>
        <dbReference type="ChEBI" id="CHEBI:18420"/>
    </ligand>
</feature>
<dbReference type="InterPro" id="IPR005474">
    <property type="entry name" value="Transketolase_N"/>
</dbReference>
<dbReference type="Pfam" id="PF22613">
    <property type="entry name" value="Transketolase_C_1"/>
    <property type="match status" value="1"/>
</dbReference>
<dbReference type="SUPFAM" id="SSF52518">
    <property type="entry name" value="Thiamin diphosphate-binding fold (THDP-binding)"/>
    <property type="match status" value="2"/>
</dbReference>
<feature type="binding site" evidence="12">
    <location>
        <position position="509"/>
    </location>
    <ligand>
        <name>substrate</name>
    </ligand>
</feature>
<dbReference type="Gene3D" id="3.40.50.920">
    <property type="match status" value="1"/>
</dbReference>
<evidence type="ECO:0000256" key="15">
    <source>
        <dbReference type="PIRSR" id="PIRSR605478-5"/>
    </source>
</evidence>
<evidence type="ECO:0000256" key="14">
    <source>
        <dbReference type="PIRSR" id="PIRSR605478-4"/>
    </source>
</evidence>
<feature type="binding site" evidence="13">
    <location>
        <position position="88"/>
    </location>
    <ligand>
        <name>thiamine diphosphate</name>
        <dbReference type="ChEBI" id="CHEBI:58937"/>
    </ligand>
</feature>
<feature type="binding site" evidence="12">
    <location>
        <position position="48"/>
    </location>
    <ligand>
        <name>substrate</name>
    </ligand>
</feature>
<gene>
    <name evidence="17" type="ORF">EII11_00570</name>
</gene>
<feature type="binding site" evidence="12">
    <location>
        <position position="388"/>
    </location>
    <ligand>
        <name>substrate</name>
    </ligand>
</feature>
<feature type="binding site" evidence="12">
    <location>
        <position position="559"/>
    </location>
    <ligand>
        <name>substrate</name>
    </ligand>
</feature>
<evidence type="ECO:0000313" key="18">
    <source>
        <dbReference type="Proteomes" id="UP000280444"/>
    </source>
</evidence>
<feature type="binding site" evidence="12">
    <location>
        <position position="415"/>
    </location>
    <ligand>
        <name>substrate</name>
    </ligand>
</feature>
<keyword evidence="18" id="KW-1185">Reference proteome</keyword>
<dbReference type="InterPro" id="IPR055152">
    <property type="entry name" value="Transketolase-like_C_2"/>
</dbReference>
<comment type="cofactor">
    <cofactor evidence="13">
        <name>thiamine diphosphate</name>
        <dbReference type="ChEBI" id="CHEBI:58937"/>
    </cofactor>
    <text evidence="13">Binds 1 thiamine pyrophosphate per subunit. During the reaction, the substrate forms a covalent intermediate with the cofactor.</text>
</comment>
<dbReference type="EMBL" id="RQZF01000001">
    <property type="protein sequence ID" value="RRC96542.1"/>
    <property type="molecule type" value="Genomic_DNA"/>
</dbReference>
<dbReference type="Gene3D" id="3.40.50.970">
    <property type="match status" value="2"/>
</dbReference>
<dbReference type="PANTHER" id="PTHR43522">
    <property type="entry name" value="TRANSKETOLASE"/>
    <property type="match status" value="1"/>
</dbReference>
<dbReference type="InterPro" id="IPR005478">
    <property type="entry name" value="Transketolase_bac-like"/>
</dbReference>
<keyword evidence="5 17" id="KW-0808">Transferase</keyword>
<dbReference type="GO" id="GO:0006098">
    <property type="term" value="P:pentose-phosphate shunt"/>
    <property type="evidence" value="ECO:0007669"/>
    <property type="project" value="TreeGrafter"/>
</dbReference>
<dbReference type="InterPro" id="IPR009014">
    <property type="entry name" value="Transketo_C/PFOR_II"/>
</dbReference>
<protein>
    <recommendedName>
        <fullName evidence="4 10">Transketolase</fullName>
        <ecNumber evidence="3 10">2.2.1.1</ecNumber>
    </recommendedName>
</protein>
<keyword evidence="6 14" id="KW-0479">Metal-binding</keyword>
<feature type="binding site" evidence="13">
    <location>
        <position position="293"/>
    </location>
    <ligand>
        <name>thiamine diphosphate</name>
        <dbReference type="ChEBI" id="CHEBI:58937"/>
    </ligand>
</feature>
<feature type="binding site" evidence="12">
    <location>
        <position position="293"/>
    </location>
    <ligand>
        <name>substrate</name>
    </ligand>
</feature>
<evidence type="ECO:0000256" key="11">
    <source>
        <dbReference type="PIRSR" id="PIRSR605478-1"/>
    </source>
</evidence>
<dbReference type="CDD" id="cd02012">
    <property type="entry name" value="TPP_TK"/>
    <property type="match status" value="1"/>
</dbReference>
<feature type="binding site" evidence="14">
    <location>
        <position position="210"/>
    </location>
    <ligand>
        <name>Mg(2+)</name>
        <dbReference type="ChEBI" id="CHEBI:18420"/>
    </ligand>
</feature>
<dbReference type="FunFam" id="3.40.50.970:FF:000004">
    <property type="entry name" value="Transketolase"/>
    <property type="match status" value="1"/>
</dbReference>
<dbReference type="InterPro" id="IPR005475">
    <property type="entry name" value="Transketolase-like_Pyr-bd"/>
</dbReference>
<dbReference type="InterPro" id="IPR020826">
    <property type="entry name" value="Transketolase_BS"/>
</dbReference>
<comment type="subunit">
    <text evidence="2">Homodimer.</text>
</comment>
<evidence type="ECO:0000256" key="9">
    <source>
        <dbReference type="ARBA" id="ARBA00049473"/>
    </source>
</evidence>
<keyword evidence="8 13" id="KW-0786">Thiamine pyrophosphate</keyword>
<evidence type="ECO:0000256" key="1">
    <source>
        <dbReference type="ARBA" id="ARBA00007131"/>
    </source>
</evidence>
<dbReference type="CDD" id="cd07033">
    <property type="entry name" value="TPP_PYR_DXS_TK_like"/>
    <property type="match status" value="1"/>
</dbReference>
<feature type="domain" description="Transketolase-like pyrimidine-binding" evidence="16">
    <location>
        <begin position="385"/>
        <end position="564"/>
    </location>
</feature>
<organism evidence="17 18">
    <name type="scientific">Schaalia canis</name>
    <dbReference type="NCBI Taxonomy" id="100469"/>
    <lineage>
        <taxon>Bacteria</taxon>
        <taxon>Bacillati</taxon>
        <taxon>Actinomycetota</taxon>
        <taxon>Actinomycetes</taxon>
        <taxon>Actinomycetales</taxon>
        <taxon>Actinomycetaceae</taxon>
        <taxon>Schaalia</taxon>
    </lineage>
</organism>
<evidence type="ECO:0000256" key="4">
    <source>
        <dbReference type="ARBA" id="ARBA00016662"/>
    </source>
</evidence>
<evidence type="ECO:0000256" key="8">
    <source>
        <dbReference type="ARBA" id="ARBA00023052"/>
    </source>
</evidence>
<evidence type="ECO:0000256" key="6">
    <source>
        <dbReference type="ARBA" id="ARBA00022723"/>
    </source>
</evidence>
<feature type="active site" description="Proton donor" evidence="11">
    <location>
        <position position="451"/>
    </location>
</feature>
<feature type="site" description="Important for catalytic activity" evidence="15">
    <location>
        <position position="48"/>
    </location>
</feature>
<sequence>METDTPHWRGPSGLEAEVTLKWDQLDDRAVTTAKILSADAVEKVGSGHPGAAISLAPAAYLLYQRHMHIDPADDRWLGRDRFVLSAGHSSLTQYIQLYMGGLGLELSDIESLRTFGALTPAHPEYGHTKHVEITTGPLGTGIAAAVGFAMSARRTHGMFDPETPLGESIFDHHVYAIAGDGCLQEGVASEAASLAGTQKLGNLTLIYDDNHISIEDDTSIAFDEDVLARFEAYGWHVQRVQWLADNGDYTEDVAALDAAIKTAREETERPSIIALRTIIGWPTPGKQDTGGIHGSKLGSDALRGLKEALGADPDAMFDVDVEAVEAARANMAERGRTFRAEWDERYNAWRAANPERAELLDRVLEHRLPEGWEESLPTFEEGTSIATRAASGQVLNAIADVLPELWGGSADLAGSNNTFMKGHPSFIPEEKSSKAFQGNAFGRNLHFGVREFAMGATMNGIAADGLTRVYGGTFFVFSDFMRGAVRLAALMDLPVTYVWTHDSIGVGEDGPTHQPVEHLASYRAIPNLAVVRPADAAETAQAWKAILEQRHPAALVLSRQNLPNPVRGEGAFASATNVAKGAYVLSDCEGTPDVILLASGSEVQIAVEAQKTLTEEGIAARVVSVPCMEWFDEQSAEYRESVLPAAVRARVSVEAGIALSWHRLVGDAGRCVSIESFGAPGAADELFAHFGIDTAHVVAAAKESLEAARV</sequence>
<accession>A0A3P1SJP2</accession>
<dbReference type="RefSeq" id="WP_124868236.1">
    <property type="nucleotide sequence ID" value="NZ_RQZF01000001.1"/>
</dbReference>
<dbReference type="PANTHER" id="PTHR43522:SF2">
    <property type="entry name" value="TRANSKETOLASE 1-RELATED"/>
    <property type="match status" value="1"/>
</dbReference>
<evidence type="ECO:0000256" key="10">
    <source>
        <dbReference type="NCBIfam" id="TIGR00232"/>
    </source>
</evidence>
<reference evidence="17 18" key="1">
    <citation type="submission" date="2018-11" db="EMBL/GenBank/DDBJ databases">
        <title>Genomes From Bacteria Associated with the Canine Oral Cavity: a Test Case for Automated Genome-Based Taxonomic Assignment.</title>
        <authorList>
            <person name="Coil D.A."/>
            <person name="Jospin G."/>
            <person name="Darling A.E."/>
            <person name="Wallis C."/>
            <person name="Davis I.J."/>
            <person name="Harris S."/>
            <person name="Eisen J.A."/>
            <person name="Holcombe L.J."/>
            <person name="O'Flynn C."/>
        </authorList>
    </citation>
    <scope>NUCLEOTIDE SEQUENCE [LARGE SCALE GENOMIC DNA]</scope>
    <source>
        <strain evidence="17 18">OH770</strain>
    </source>
</reference>
<name>A0A3P1SJP2_9ACTO</name>